<reference evidence="1" key="1">
    <citation type="submission" date="2022-06" db="EMBL/GenBank/DDBJ databases">
        <title>New cyanobacteria of genus Symplocastrum in benthos of Lake Baikal.</title>
        <authorList>
            <person name="Sorokovikova E."/>
            <person name="Tikhonova I."/>
            <person name="Krasnopeev A."/>
            <person name="Evseev P."/>
            <person name="Gladkikh A."/>
            <person name="Belykh O."/>
        </authorList>
    </citation>
    <scope>NUCLEOTIDE SEQUENCE</scope>
    <source>
        <strain evidence="1">BBK-W-15</strain>
    </source>
</reference>
<dbReference type="AlphaFoldDB" id="A0AAE3KK64"/>
<dbReference type="CDD" id="cd16382">
    <property type="entry name" value="XisI-like"/>
    <property type="match status" value="1"/>
</dbReference>
<dbReference type="Proteomes" id="UP001204953">
    <property type="component" value="Unassembled WGS sequence"/>
</dbReference>
<sequence>MDKLNQYRQIIEKILSEYRDWAAGANQIGVQECVSFDREHDHYFWFHVGWDGKRRDFGVTVYLKIEQGKIWIEEDWTKQGIANELLDAGVPPEDIVLGFQHPSKRPLTEFAMASPNPGIG</sequence>
<evidence type="ECO:0000313" key="1">
    <source>
        <dbReference type="EMBL" id="MCP2727245.1"/>
    </source>
</evidence>
<dbReference type="Gene3D" id="3.30.310.110">
    <property type="entry name" value="XisI-like"/>
    <property type="match status" value="1"/>
</dbReference>
<proteinExistence type="predicted"/>
<dbReference type="InterPro" id="IPR035943">
    <property type="entry name" value="XisI-like_sf"/>
</dbReference>
<evidence type="ECO:0000313" key="2">
    <source>
        <dbReference type="Proteomes" id="UP001204953"/>
    </source>
</evidence>
<dbReference type="SUPFAM" id="SSF143847">
    <property type="entry name" value="XisI-like"/>
    <property type="match status" value="1"/>
</dbReference>
<gene>
    <name evidence="1" type="ORF">NJ959_02000</name>
</gene>
<comment type="caution">
    <text evidence="1">The sequence shown here is derived from an EMBL/GenBank/DDBJ whole genome shotgun (WGS) entry which is preliminary data.</text>
</comment>
<accession>A0AAE3KK64</accession>
<name>A0AAE3KK64_9CYAN</name>
<protein>
    <submittedName>
        <fullName evidence="1">XisI protein</fullName>
    </submittedName>
</protein>
<dbReference type="RefSeq" id="WP_254010060.1">
    <property type="nucleotide sequence ID" value="NZ_JAMZMM010000009.1"/>
</dbReference>
<dbReference type="EMBL" id="JAMZMM010000009">
    <property type="protein sequence ID" value="MCP2727245.1"/>
    <property type="molecule type" value="Genomic_DNA"/>
</dbReference>
<organism evidence="1 2">
    <name type="scientific">Limnofasciculus baicalensis BBK-W-15</name>
    <dbReference type="NCBI Taxonomy" id="2699891"/>
    <lineage>
        <taxon>Bacteria</taxon>
        <taxon>Bacillati</taxon>
        <taxon>Cyanobacteriota</taxon>
        <taxon>Cyanophyceae</taxon>
        <taxon>Coleofasciculales</taxon>
        <taxon>Coleofasciculaceae</taxon>
        <taxon>Limnofasciculus</taxon>
        <taxon>Limnofasciculus baicalensis</taxon>
    </lineage>
</organism>
<keyword evidence="2" id="KW-1185">Reference proteome</keyword>
<dbReference type="InterPro" id="IPR014968">
    <property type="entry name" value="XisI"/>
</dbReference>
<dbReference type="Pfam" id="PF08869">
    <property type="entry name" value="XisI"/>
    <property type="match status" value="1"/>
</dbReference>